<accession>A0A1X1WZH9</accession>
<reference evidence="2 3" key="1">
    <citation type="submission" date="2016-01" db="EMBL/GenBank/DDBJ databases">
        <title>The new phylogeny of the genus Mycobacterium.</title>
        <authorList>
            <person name="Tarcisio F."/>
            <person name="Conor M."/>
            <person name="Antonella G."/>
            <person name="Elisabetta G."/>
            <person name="Giulia F.S."/>
            <person name="Sara T."/>
            <person name="Anna F."/>
            <person name="Clotilde B."/>
            <person name="Roberto B."/>
            <person name="Veronica D.S."/>
            <person name="Fabio R."/>
            <person name="Monica P."/>
            <person name="Olivier J."/>
            <person name="Enrico T."/>
            <person name="Nicola S."/>
        </authorList>
    </citation>
    <scope>NUCLEOTIDE SEQUENCE [LARGE SCALE GENOMIC DNA]</scope>
    <source>
        <strain evidence="2 3">DSM 45541</strain>
    </source>
</reference>
<evidence type="ECO:0000313" key="3">
    <source>
        <dbReference type="Proteomes" id="UP000193622"/>
    </source>
</evidence>
<gene>
    <name evidence="2" type="ORF">AWC12_03095</name>
</gene>
<evidence type="ECO:0000313" key="2">
    <source>
        <dbReference type="EMBL" id="ORV92046.1"/>
    </source>
</evidence>
<keyword evidence="1" id="KW-0732">Signal</keyword>
<comment type="caution">
    <text evidence="2">The sequence shown here is derived from an EMBL/GenBank/DDBJ whole genome shotgun (WGS) entry which is preliminary data.</text>
</comment>
<dbReference type="RefSeq" id="WP_085172026.1">
    <property type="nucleotide sequence ID" value="NZ_LQPC01000011.1"/>
</dbReference>
<protein>
    <submittedName>
        <fullName evidence="2">Uncharacterized protein</fullName>
    </submittedName>
</protein>
<dbReference type="Proteomes" id="UP000193622">
    <property type="component" value="Unassembled WGS sequence"/>
</dbReference>
<dbReference type="AlphaFoldDB" id="A0A1X1WZH9"/>
<organism evidence="2 3">
    <name type="scientific">Mycolicibacterium iranicum</name>
    <name type="common">Mycobacterium iranicum</name>
    <dbReference type="NCBI Taxonomy" id="912594"/>
    <lineage>
        <taxon>Bacteria</taxon>
        <taxon>Bacillati</taxon>
        <taxon>Actinomycetota</taxon>
        <taxon>Actinomycetes</taxon>
        <taxon>Mycobacteriales</taxon>
        <taxon>Mycobacteriaceae</taxon>
        <taxon>Mycolicibacterium</taxon>
    </lineage>
</organism>
<proteinExistence type="predicted"/>
<name>A0A1X1WZH9_MYCIR</name>
<sequence length="86" mass="9070">MKMMLAVLTAASIIPTAACADPPTESEQYGIDTVGRSAAARLKDNRGMKVRDACQAEVSGLPKDLLAKYNVDEVVRGCVSRNSGEG</sequence>
<dbReference type="EMBL" id="LQPC01000011">
    <property type="protein sequence ID" value="ORV92046.1"/>
    <property type="molecule type" value="Genomic_DNA"/>
</dbReference>
<evidence type="ECO:0000256" key="1">
    <source>
        <dbReference type="SAM" id="SignalP"/>
    </source>
</evidence>
<feature type="signal peptide" evidence="1">
    <location>
        <begin position="1"/>
        <end position="20"/>
    </location>
</feature>
<feature type="chain" id="PRO_5010888931" evidence="1">
    <location>
        <begin position="21"/>
        <end position="86"/>
    </location>
</feature>